<dbReference type="Pfam" id="PF02733">
    <property type="entry name" value="Dak1"/>
    <property type="match status" value="1"/>
</dbReference>
<dbReference type="GO" id="GO:0019563">
    <property type="term" value="P:glycerol catabolic process"/>
    <property type="evidence" value="ECO:0007669"/>
    <property type="project" value="TreeGrafter"/>
</dbReference>
<evidence type="ECO:0000256" key="2">
    <source>
        <dbReference type="ARBA" id="ARBA00004745"/>
    </source>
</evidence>
<proteinExistence type="predicted"/>
<dbReference type="Gene3D" id="3.40.50.10440">
    <property type="entry name" value="Dihydroxyacetone kinase, domain 1"/>
    <property type="match status" value="1"/>
</dbReference>
<reference evidence="9 10" key="1">
    <citation type="submission" date="2020-04" db="EMBL/GenBank/DDBJ databases">
        <authorList>
            <person name="Doyle D.A."/>
        </authorList>
    </citation>
    <scope>NUCLEOTIDE SEQUENCE [LARGE SCALE GENOMIC DNA]</scope>
    <source>
        <strain evidence="9 10">P21</strain>
    </source>
</reference>
<evidence type="ECO:0000256" key="4">
    <source>
        <dbReference type="ARBA" id="ARBA00022679"/>
    </source>
</evidence>
<dbReference type="SUPFAM" id="SSF82549">
    <property type="entry name" value="DAK1/DegV-like"/>
    <property type="match status" value="1"/>
</dbReference>
<evidence type="ECO:0000256" key="1">
    <source>
        <dbReference type="ARBA" id="ARBA00001113"/>
    </source>
</evidence>
<feature type="domain" description="DhaK" evidence="8">
    <location>
        <begin position="7"/>
        <end position="329"/>
    </location>
</feature>
<evidence type="ECO:0000256" key="3">
    <source>
        <dbReference type="ARBA" id="ARBA00012095"/>
    </source>
</evidence>
<name>A0A7Y0HM63_9CLOT</name>
<evidence type="ECO:0000256" key="7">
    <source>
        <dbReference type="ARBA" id="ARBA00046577"/>
    </source>
</evidence>
<keyword evidence="6" id="KW-0319">Glycerol metabolism</keyword>
<dbReference type="PANTHER" id="PTHR28629">
    <property type="entry name" value="TRIOKINASE/FMN CYCLASE"/>
    <property type="match status" value="1"/>
</dbReference>
<dbReference type="InterPro" id="IPR004006">
    <property type="entry name" value="DhaK_dom"/>
</dbReference>
<dbReference type="RefSeq" id="WP_169297269.1">
    <property type="nucleotide sequence ID" value="NZ_JABBNI010000014.1"/>
</dbReference>
<evidence type="ECO:0000256" key="5">
    <source>
        <dbReference type="ARBA" id="ARBA00022777"/>
    </source>
</evidence>
<accession>A0A7Y0HM63</accession>
<dbReference type="FunFam" id="3.40.50.10440:FF:000001">
    <property type="entry name" value="Dihydroxyacetone kinase, DhaK subunit"/>
    <property type="match status" value="1"/>
</dbReference>
<sequence length="333" mass="35400">MKKIINNPDNVVEDMLSGMVSAHPEYIKKLENANVIVRKNSPIKGKVAIVSGGGSGHEPSHGGYVGFGMLDAAVAGAVFTSPTPDQVYEAIKAVDGGAGVLLVIKNYSGDVMNFDMAKDLADMDGIKVESVVVNDDVAVENSTYTAGRRGIAGTVFVHKIAGAKAEQGASLEEVKRVAEKVISNVGSMGMALSSCIVPAAGKPNFTLGEDEIEIGMGIHGEPGTHRQTIKTAGEITEHLVNKILKDTKIQKGEEVAVMVNGLCSTPLMELYIVNKKVNEMLQDMGIKIHKTFVGEFMTSLEMAGYSVTILKLDDELKTLLDEPANTPALKCIK</sequence>
<evidence type="ECO:0000313" key="10">
    <source>
        <dbReference type="Proteomes" id="UP000537131"/>
    </source>
</evidence>
<dbReference type="Gene3D" id="3.30.1180.20">
    <property type="entry name" value="Dihydroxyacetone kinase, domain 2"/>
    <property type="match status" value="1"/>
</dbReference>
<evidence type="ECO:0000256" key="6">
    <source>
        <dbReference type="ARBA" id="ARBA00022798"/>
    </source>
</evidence>
<dbReference type="GO" id="GO:0047324">
    <property type="term" value="F:phosphoenolpyruvate-glycerone phosphotransferase activity"/>
    <property type="evidence" value="ECO:0007669"/>
    <property type="project" value="UniProtKB-EC"/>
</dbReference>
<dbReference type="EMBL" id="JABBNI010000014">
    <property type="protein sequence ID" value="NMM62669.1"/>
    <property type="molecule type" value="Genomic_DNA"/>
</dbReference>
<evidence type="ECO:0000259" key="8">
    <source>
        <dbReference type="PROSITE" id="PS51481"/>
    </source>
</evidence>
<dbReference type="InterPro" id="IPR012736">
    <property type="entry name" value="DhaK_1"/>
</dbReference>
<comment type="catalytic activity">
    <reaction evidence="1">
        <text>dihydroxyacetone + phosphoenolpyruvate = dihydroxyacetone phosphate + pyruvate</text>
        <dbReference type="Rhea" id="RHEA:18381"/>
        <dbReference type="ChEBI" id="CHEBI:15361"/>
        <dbReference type="ChEBI" id="CHEBI:16016"/>
        <dbReference type="ChEBI" id="CHEBI:57642"/>
        <dbReference type="ChEBI" id="CHEBI:58702"/>
        <dbReference type="EC" id="2.7.1.121"/>
    </reaction>
</comment>
<evidence type="ECO:0000313" key="9">
    <source>
        <dbReference type="EMBL" id="NMM62669.1"/>
    </source>
</evidence>
<organism evidence="9 10">
    <name type="scientific">Clostridium muellerianum</name>
    <dbReference type="NCBI Taxonomy" id="2716538"/>
    <lineage>
        <taxon>Bacteria</taxon>
        <taxon>Bacillati</taxon>
        <taxon>Bacillota</taxon>
        <taxon>Clostridia</taxon>
        <taxon>Eubacteriales</taxon>
        <taxon>Clostridiaceae</taxon>
        <taxon>Clostridium</taxon>
    </lineage>
</organism>
<keyword evidence="4 9" id="KW-0808">Transferase</keyword>
<comment type="pathway">
    <text evidence="2">Polyol metabolism; glycerol degradation.</text>
</comment>
<dbReference type="Proteomes" id="UP000537131">
    <property type="component" value="Unassembled WGS sequence"/>
</dbReference>
<comment type="caution">
    <text evidence="9">The sequence shown here is derived from an EMBL/GenBank/DDBJ whole genome shotgun (WGS) entry which is preliminary data.</text>
</comment>
<keyword evidence="10" id="KW-1185">Reference proteome</keyword>
<reference evidence="9 10" key="2">
    <citation type="submission" date="2020-06" db="EMBL/GenBank/DDBJ databases">
        <title>Complete Genome Sequence of Clostridium muelleri sp. nov. P21T, an Acid-Alcohol Producing Acetogen Isolated from Old Hay.</title>
        <authorList>
            <person name="Duncan K.E."/>
            <person name="Tanner R.S."/>
        </authorList>
    </citation>
    <scope>NUCLEOTIDE SEQUENCE [LARGE SCALE GENOMIC DNA]</scope>
    <source>
        <strain evidence="9 10">P21</strain>
    </source>
</reference>
<gene>
    <name evidence="9" type="primary">dhaK</name>
    <name evidence="9" type="ORF">HBE96_08170</name>
</gene>
<dbReference type="InterPro" id="IPR050861">
    <property type="entry name" value="Dihydroxyacetone_Kinase"/>
</dbReference>
<dbReference type="GO" id="GO:0005829">
    <property type="term" value="C:cytosol"/>
    <property type="evidence" value="ECO:0007669"/>
    <property type="project" value="TreeGrafter"/>
</dbReference>
<comment type="subunit">
    <text evidence="7">Homodimer. The dihydroxyacetone kinase complex is composed of a homodimer of DhaM, a homodimer of DhaK and the subunit DhaL.</text>
</comment>
<dbReference type="PANTHER" id="PTHR28629:SF4">
    <property type="entry name" value="TRIOKINASE_FMN CYCLASE"/>
    <property type="match status" value="1"/>
</dbReference>
<dbReference type="AlphaFoldDB" id="A0A7Y0HM63"/>
<dbReference type="PROSITE" id="PS51481">
    <property type="entry name" value="DHAK"/>
    <property type="match status" value="1"/>
</dbReference>
<keyword evidence="5 9" id="KW-0418">Kinase</keyword>
<dbReference type="GO" id="GO:0004371">
    <property type="term" value="F:glycerone kinase activity"/>
    <property type="evidence" value="ECO:0007669"/>
    <property type="project" value="InterPro"/>
</dbReference>
<dbReference type="EC" id="2.7.1.121" evidence="3"/>
<protein>
    <recommendedName>
        <fullName evidence="3">phosphoenolpyruvate--glycerone phosphotransferase</fullName>
        <ecNumber evidence="3">2.7.1.121</ecNumber>
    </recommendedName>
</protein>
<dbReference type="NCBIfam" id="TIGR02363">
    <property type="entry name" value="dhaK1"/>
    <property type="match status" value="1"/>
</dbReference>
<dbReference type="FunFam" id="3.30.1180.20:FF:000002">
    <property type="entry name" value="Dihydroxyacetone kinase subunit DhaK"/>
    <property type="match status" value="1"/>
</dbReference>